<name>A0A0E9UWQ2_ANGAN</name>
<protein>
    <submittedName>
        <fullName evidence="1">Uncharacterized protein</fullName>
    </submittedName>
</protein>
<reference evidence="1" key="1">
    <citation type="submission" date="2014-11" db="EMBL/GenBank/DDBJ databases">
        <authorList>
            <person name="Amaro Gonzalez C."/>
        </authorList>
    </citation>
    <scope>NUCLEOTIDE SEQUENCE</scope>
</reference>
<reference evidence="1" key="2">
    <citation type="journal article" date="2015" name="Fish Shellfish Immunol.">
        <title>Early steps in the European eel (Anguilla anguilla)-Vibrio vulnificus interaction in the gills: Role of the RtxA13 toxin.</title>
        <authorList>
            <person name="Callol A."/>
            <person name="Pajuelo D."/>
            <person name="Ebbesson L."/>
            <person name="Teles M."/>
            <person name="MacKenzie S."/>
            <person name="Amaro C."/>
        </authorList>
    </citation>
    <scope>NUCLEOTIDE SEQUENCE</scope>
</reference>
<dbReference type="EMBL" id="GBXM01038293">
    <property type="protein sequence ID" value="JAH70284.1"/>
    <property type="molecule type" value="Transcribed_RNA"/>
</dbReference>
<evidence type="ECO:0000313" key="1">
    <source>
        <dbReference type="EMBL" id="JAH70284.1"/>
    </source>
</evidence>
<proteinExistence type="predicted"/>
<organism evidence="1">
    <name type="scientific">Anguilla anguilla</name>
    <name type="common">European freshwater eel</name>
    <name type="synonym">Muraena anguilla</name>
    <dbReference type="NCBI Taxonomy" id="7936"/>
    <lineage>
        <taxon>Eukaryota</taxon>
        <taxon>Metazoa</taxon>
        <taxon>Chordata</taxon>
        <taxon>Craniata</taxon>
        <taxon>Vertebrata</taxon>
        <taxon>Euteleostomi</taxon>
        <taxon>Actinopterygii</taxon>
        <taxon>Neopterygii</taxon>
        <taxon>Teleostei</taxon>
        <taxon>Anguilliformes</taxon>
        <taxon>Anguillidae</taxon>
        <taxon>Anguilla</taxon>
    </lineage>
</organism>
<sequence>MISPPNFGLLLAVAQ</sequence>
<accession>A0A0E9UWQ2</accession>